<keyword evidence="2" id="KW-1185">Reference proteome</keyword>
<name>A0A0E0KG89_ORYPU</name>
<dbReference type="Gramene" id="OPUNC03G23640.1">
    <property type="protein sequence ID" value="OPUNC03G23640.1"/>
    <property type="gene ID" value="OPUNC03G23640"/>
</dbReference>
<sequence>MVRPGPNCNGNVVLTCEGWGFHLVTLAKLLFPKLRAAPAELLKSRCAPELCLSSVEEHAWLRRIVFEVNSIYSMLWSHRPQCLRPFPRYLPLSSFSTAASLLPTHHQLSPSGFYLPPLPNGRHPSPYR</sequence>
<dbReference type="EnsemblPlants" id="OPUNC03G23640.1">
    <property type="protein sequence ID" value="OPUNC03G23640.1"/>
    <property type="gene ID" value="OPUNC03G23640"/>
</dbReference>
<dbReference type="AlphaFoldDB" id="A0A0E0KG89"/>
<dbReference type="HOGENOM" id="CLU_1963164_0_0_1"/>
<dbReference type="OMA" id="SVEEHAW"/>
<protein>
    <submittedName>
        <fullName evidence="1">Uncharacterized protein</fullName>
    </submittedName>
</protein>
<proteinExistence type="predicted"/>
<reference evidence="1" key="2">
    <citation type="submission" date="2018-05" db="EMBL/GenBank/DDBJ databases">
        <title>OpunRS2 (Oryza punctata Reference Sequence Version 2).</title>
        <authorList>
            <person name="Zhang J."/>
            <person name="Kudrna D."/>
            <person name="Lee S."/>
            <person name="Talag J."/>
            <person name="Welchert J."/>
            <person name="Wing R.A."/>
        </authorList>
    </citation>
    <scope>NUCLEOTIDE SEQUENCE [LARGE SCALE GENOMIC DNA]</scope>
</reference>
<evidence type="ECO:0000313" key="1">
    <source>
        <dbReference type="EnsemblPlants" id="OPUNC03G23640.1"/>
    </source>
</evidence>
<evidence type="ECO:0000313" key="2">
    <source>
        <dbReference type="Proteomes" id="UP000026962"/>
    </source>
</evidence>
<reference evidence="1" key="1">
    <citation type="submission" date="2015-04" db="UniProtKB">
        <authorList>
            <consortium name="EnsemblPlants"/>
        </authorList>
    </citation>
    <scope>IDENTIFICATION</scope>
</reference>
<organism evidence="1">
    <name type="scientific">Oryza punctata</name>
    <name type="common">Red rice</name>
    <dbReference type="NCBI Taxonomy" id="4537"/>
    <lineage>
        <taxon>Eukaryota</taxon>
        <taxon>Viridiplantae</taxon>
        <taxon>Streptophyta</taxon>
        <taxon>Embryophyta</taxon>
        <taxon>Tracheophyta</taxon>
        <taxon>Spermatophyta</taxon>
        <taxon>Magnoliopsida</taxon>
        <taxon>Liliopsida</taxon>
        <taxon>Poales</taxon>
        <taxon>Poaceae</taxon>
        <taxon>BOP clade</taxon>
        <taxon>Oryzoideae</taxon>
        <taxon>Oryzeae</taxon>
        <taxon>Oryzinae</taxon>
        <taxon>Oryza</taxon>
    </lineage>
</organism>
<dbReference type="Proteomes" id="UP000026962">
    <property type="component" value="Chromosome 3"/>
</dbReference>
<accession>A0A0E0KG89</accession>